<evidence type="ECO:0000313" key="5">
    <source>
        <dbReference type="Proteomes" id="UP000677228"/>
    </source>
</evidence>
<feature type="transmembrane region" description="Helical" evidence="1">
    <location>
        <begin position="230"/>
        <end position="247"/>
    </location>
</feature>
<dbReference type="EMBL" id="CAJOBA010003492">
    <property type="protein sequence ID" value="CAF3683614.1"/>
    <property type="molecule type" value="Genomic_DNA"/>
</dbReference>
<feature type="non-terminal residue" evidence="3">
    <location>
        <position position="1"/>
    </location>
</feature>
<dbReference type="Gene3D" id="2.70.170.10">
    <property type="entry name" value="Neurotransmitter-gated ion-channel ligand-binding domain"/>
    <property type="match status" value="1"/>
</dbReference>
<sequence length="274" mass="31804">MLTKGPAYVQPNPKMALRICKVRSKYFPFDRQICTIIFRSGAHDKLSIKFYQRRLIQRHQFIHGEWDLEASYTDVFEQPISEHMSNFNTRCVPVLLRLVVLEYLAPIVYCDCSKLKRSIRKPKHRTTTKTSLIELCSIEQCVSRLLASWQSDDTTTVRTTTNTNSLSPSLFNEQGVELLKCLRLIKTHLKNCWMNTRTTSGHELNGTSMTNAMKNRLHEWQQIALVLDRLFFLLFIISMPCTCLLFLSTRFASNGIDYTLKYSASRIEDAKCNM</sequence>
<accession>A0A8S2DC92</accession>
<reference evidence="3" key="1">
    <citation type="submission" date="2021-02" db="EMBL/GenBank/DDBJ databases">
        <authorList>
            <person name="Nowell W R."/>
        </authorList>
    </citation>
    <scope>NUCLEOTIDE SEQUENCE</scope>
</reference>
<proteinExistence type="predicted"/>
<protein>
    <recommendedName>
        <fullName evidence="2">Neurotransmitter-gated ion-channel ligand-binding domain-containing protein</fullName>
    </recommendedName>
</protein>
<evidence type="ECO:0000259" key="2">
    <source>
        <dbReference type="Pfam" id="PF02931"/>
    </source>
</evidence>
<evidence type="ECO:0000313" key="4">
    <source>
        <dbReference type="EMBL" id="CAF3683614.1"/>
    </source>
</evidence>
<keyword evidence="1" id="KW-1133">Transmembrane helix</keyword>
<name>A0A8S2DC92_9BILA</name>
<comment type="caution">
    <text evidence="3">The sequence shown here is derived from an EMBL/GenBank/DDBJ whole genome shotgun (WGS) entry which is preliminary data.</text>
</comment>
<dbReference type="GO" id="GO:0016020">
    <property type="term" value="C:membrane"/>
    <property type="evidence" value="ECO:0007669"/>
    <property type="project" value="InterPro"/>
</dbReference>
<dbReference type="InterPro" id="IPR006202">
    <property type="entry name" value="Neur_chan_lig-bd"/>
</dbReference>
<gene>
    <name evidence="3" type="ORF">OVA965_LOCUS9731</name>
    <name evidence="4" type="ORF">TMI583_LOCUS9732</name>
</gene>
<feature type="domain" description="Neurotransmitter-gated ion-channel ligand-binding" evidence="2">
    <location>
        <begin position="18"/>
        <end position="70"/>
    </location>
</feature>
<dbReference type="EMBL" id="CAJNOK010003490">
    <property type="protein sequence ID" value="CAF0903222.1"/>
    <property type="molecule type" value="Genomic_DNA"/>
</dbReference>
<keyword evidence="1" id="KW-0812">Transmembrane</keyword>
<dbReference type="AlphaFoldDB" id="A0A8S2DC92"/>
<dbReference type="Pfam" id="PF02931">
    <property type="entry name" value="Neur_chan_LBD"/>
    <property type="match status" value="1"/>
</dbReference>
<dbReference type="GO" id="GO:0005230">
    <property type="term" value="F:extracellular ligand-gated monoatomic ion channel activity"/>
    <property type="evidence" value="ECO:0007669"/>
    <property type="project" value="InterPro"/>
</dbReference>
<dbReference type="InterPro" id="IPR036734">
    <property type="entry name" value="Neur_chan_lig-bd_sf"/>
</dbReference>
<dbReference type="InterPro" id="IPR036719">
    <property type="entry name" value="Neuro-gated_channel_TM_sf"/>
</dbReference>
<dbReference type="SUPFAM" id="SSF63712">
    <property type="entry name" value="Nicotinic receptor ligand binding domain-like"/>
    <property type="match status" value="1"/>
</dbReference>
<organism evidence="3 5">
    <name type="scientific">Didymodactylos carnosus</name>
    <dbReference type="NCBI Taxonomy" id="1234261"/>
    <lineage>
        <taxon>Eukaryota</taxon>
        <taxon>Metazoa</taxon>
        <taxon>Spiralia</taxon>
        <taxon>Gnathifera</taxon>
        <taxon>Rotifera</taxon>
        <taxon>Eurotatoria</taxon>
        <taxon>Bdelloidea</taxon>
        <taxon>Philodinida</taxon>
        <taxon>Philodinidae</taxon>
        <taxon>Didymodactylos</taxon>
    </lineage>
</organism>
<dbReference type="Proteomes" id="UP000682733">
    <property type="component" value="Unassembled WGS sequence"/>
</dbReference>
<dbReference type="SUPFAM" id="SSF90112">
    <property type="entry name" value="Neurotransmitter-gated ion-channel transmembrane pore"/>
    <property type="match status" value="1"/>
</dbReference>
<evidence type="ECO:0000256" key="1">
    <source>
        <dbReference type="SAM" id="Phobius"/>
    </source>
</evidence>
<evidence type="ECO:0000313" key="3">
    <source>
        <dbReference type="EMBL" id="CAF0903222.1"/>
    </source>
</evidence>
<dbReference type="Proteomes" id="UP000677228">
    <property type="component" value="Unassembled WGS sequence"/>
</dbReference>
<keyword evidence="1" id="KW-0472">Membrane</keyword>